<reference evidence="3" key="1">
    <citation type="submission" date="2020-01" db="EMBL/GenBank/DDBJ databases">
        <title>Genome sequence of Kobresia littledalei, the first chromosome-level genome in the family Cyperaceae.</title>
        <authorList>
            <person name="Qu G."/>
        </authorList>
    </citation>
    <scope>NUCLEOTIDE SEQUENCE</scope>
    <source>
        <strain evidence="3">C.B.Clarke</strain>
        <tissue evidence="3">Leaf</tissue>
    </source>
</reference>
<evidence type="ECO:0000313" key="3">
    <source>
        <dbReference type="EMBL" id="KAF3337658.1"/>
    </source>
</evidence>
<feature type="compositionally biased region" description="Polar residues" evidence="1">
    <location>
        <begin position="434"/>
        <end position="450"/>
    </location>
</feature>
<feature type="compositionally biased region" description="Basic and acidic residues" evidence="1">
    <location>
        <begin position="296"/>
        <end position="305"/>
    </location>
</feature>
<dbReference type="AlphaFoldDB" id="A0A833RL94"/>
<evidence type="ECO:0000313" key="4">
    <source>
        <dbReference type="Proteomes" id="UP000623129"/>
    </source>
</evidence>
<dbReference type="Proteomes" id="UP000623129">
    <property type="component" value="Unassembled WGS sequence"/>
</dbReference>
<feature type="domain" description="LsmAD" evidence="2">
    <location>
        <begin position="208"/>
        <end position="279"/>
    </location>
</feature>
<feature type="compositionally biased region" description="Basic and acidic residues" evidence="1">
    <location>
        <begin position="368"/>
        <end position="385"/>
    </location>
</feature>
<sequence>MSNQQVVAPRASANGFGPRRGERDNKPHSSAKSSGTVNGGKLTHASPSRDRLMYVMTYLTGLPVEVHVKNGSVISGIFHAASADKDFGVVLKMAQITKGSSVRGQKSPSEVVKKPQTMVIPSRVVVQIVAKDVALTIDELMSARNASEKKKDLLIDSVISQSRHVEERELERWAPDGDESDCLELETMYGGRKWSRNWDQFETNEVLFGVKSTFNEEIYTTKLVKGPHMRDLEMRASKLAREIEGEDTDDLHLAEERGINFLDNVDIDEELRYSAVVRDSRRGREVQPDSWQSRESQTDSWRRPTETQSDSWRSHHETQNESVEALGSAIVDTPLDLSTSSSVDVDYTDFGSMLTSDSVENKSVTIDENARSEEKKIKDDSEKCTDNAIPDIKPSDDEKASASEDVKKSKSCKTSEHEPFDSFASGKAGPTTEPPNTWSVRPGSSTSNASERAGGLSRTSSVASLASDKSSLNPNAKEFKLNPNARSFMPVSNLRPQAPAVPDTSFYYQPNVAPVQHMHTVPMAMGMGAPFGAQQQFVYNPQAGVPLQQAYVPPNAPPVQYGQQMMMGQPQPRPVYYMQTYTPPQEMQFRGRNF</sequence>
<feature type="compositionally biased region" description="Low complexity" evidence="1">
    <location>
        <begin position="460"/>
        <end position="472"/>
    </location>
</feature>
<keyword evidence="4" id="KW-1185">Reference proteome</keyword>
<dbReference type="PANTHER" id="PTHR12854:SF7">
    <property type="entry name" value="ATAXIN-2 HOMOLOG"/>
    <property type="match status" value="1"/>
</dbReference>
<comment type="caution">
    <text evidence="3">The sequence shown here is derived from an EMBL/GenBank/DDBJ whole genome shotgun (WGS) entry which is preliminary data.</text>
</comment>
<dbReference type="EMBL" id="SWLB01000006">
    <property type="protein sequence ID" value="KAF3337658.1"/>
    <property type="molecule type" value="Genomic_DNA"/>
</dbReference>
<organism evidence="3 4">
    <name type="scientific">Carex littledalei</name>
    <dbReference type="NCBI Taxonomy" id="544730"/>
    <lineage>
        <taxon>Eukaryota</taxon>
        <taxon>Viridiplantae</taxon>
        <taxon>Streptophyta</taxon>
        <taxon>Embryophyta</taxon>
        <taxon>Tracheophyta</taxon>
        <taxon>Spermatophyta</taxon>
        <taxon>Magnoliopsida</taxon>
        <taxon>Liliopsida</taxon>
        <taxon>Poales</taxon>
        <taxon>Cyperaceae</taxon>
        <taxon>Cyperoideae</taxon>
        <taxon>Cariceae</taxon>
        <taxon>Carex</taxon>
        <taxon>Carex subgen. Euthyceras</taxon>
    </lineage>
</organism>
<name>A0A833RL94_9POAL</name>
<dbReference type="Pfam" id="PF06741">
    <property type="entry name" value="LsmAD"/>
    <property type="match status" value="1"/>
</dbReference>
<dbReference type="GO" id="GO:0003729">
    <property type="term" value="F:mRNA binding"/>
    <property type="evidence" value="ECO:0007669"/>
    <property type="project" value="TreeGrafter"/>
</dbReference>
<dbReference type="SMART" id="SM01272">
    <property type="entry name" value="LsmAD"/>
    <property type="match status" value="1"/>
</dbReference>
<evidence type="ECO:0000259" key="2">
    <source>
        <dbReference type="SMART" id="SM01272"/>
    </source>
</evidence>
<feature type="region of interest" description="Disordered" evidence="1">
    <location>
        <begin position="1"/>
        <end position="45"/>
    </location>
</feature>
<proteinExistence type="predicted"/>
<dbReference type="Pfam" id="PF14438">
    <property type="entry name" value="SM-ATX"/>
    <property type="match status" value="1"/>
</dbReference>
<evidence type="ECO:0000256" key="1">
    <source>
        <dbReference type="SAM" id="MobiDB-lite"/>
    </source>
</evidence>
<protein>
    <submittedName>
        <fullName evidence="3">Polyadenylate-binding protein-interacting protein 4-like isoform X1</fullName>
    </submittedName>
</protein>
<dbReference type="InterPro" id="IPR009604">
    <property type="entry name" value="LsmAD_domain"/>
</dbReference>
<dbReference type="PANTHER" id="PTHR12854">
    <property type="entry name" value="ATAXIN 2-RELATED"/>
    <property type="match status" value="1"/>
</dbReference>
<dbReference type="GO" id="GO:0010494">
    <property type="term" value="C:cytoplasmic stress granule"/>
    <property type="evidence" value="ECO:0007669"/>
    <property type="project" value="TreeGrafter"/>
</dbReference>
<dbReference type="InterPro" id="IPR025852">
    <property type="entry name" value="SM_dom_ATX"/>
</dbReference>
<feature type="region of interest" description="Disordered" evidence="1">
    <location>
        <begin position="282"/>
        <end position="323"/>
    </location>
</feature>
<dbReference type="InterPro" id="IPR045117">
    <property type="entry name" value="ATXN2-like"/>
</dbReference>
<feature type="region of interest" description="Disordered" evidence="1">
    <location>
        <begin position="365"/>
        <end position="479"/>
    </location>
</feature>
<feature type="compositionally biased region" description="Basic and acidic residues" evidence="1">
    <location>
        <begin position="393"/>
        <end position="420"/>
    </location>
</feature>
<accession>A0A833RL94</accession>
<gene>
    <name evidence="3" type="ORF">FCM35_KLT18245</name>
</gene>
<dbReference type="OrthoDB" id="2275718at2759"/>
<dbReference type="GO" id="GO:0034063">
    <property type="term" value="P:stress granule assembly"/>
    <property type="evidence" value="ECO:0007669"/>
    <property type="project" value="TreeGrafter"/>
</dbReference>